<dbReference type="PANTHER" id="PTHR33697">
    <property type="entry name" value="T17B22.17 PROTEIN-RELATED"/>
    <property type="match status" value="1"/>
</dbReference>
<dbReference type="CDD" id="cd05162">
    <property type="entry name" value="PWWP"/>
    <property type="match status" value="1"/>
</dbReference>
<dbReference type="PROSITE" id="PS50812">
    <property type="entry name" value="PWWP"/>
    <property type="match status" value="1"/>
</dbReference>
<dbReference type="EMBL" id="PKMF04000178">
    <property type="protein sequence ID" value="KAK7844891.1"/>
    <property type="molecule type" value="Genomic_DNA"/>
</dbReference>
<proteinExistence type="predicted"/>
<reference evidence="3 4" key="1">
    <citation type="journal article" date="2018" name="Sci. Data">
        <title>The draft genome sequence of cork oak.</title>
        <authorList>
            <person name="Ramos A.M."/>
            <person name="Usie A."/>
            <person name="Barbosa P."/>
            <person name="Barros P.M."/>
            <person name="Capote T."/>
            <person name="Chaves I."/>
            <person name="Simoes F."/>
            <person name="Abreu I."/>
            <person name="Carrasquinho I."/>
            <person name="Faro C."/>
            <person name="Guimaraes J.B."/>
            <person name="Mendonca D."/>
            <person name="Nobrega F."/>
            <person name="Rodrigues L."/>
            <person name="Saibo N.J.M."/>
            <person name="Varela M.C."/>
            <person name="Egas C."/>
            <person name="Matos J."/>
            <person name="Miguel C.M."/>
            <person name="Oliveira M.M."/>
            <person name="Ricardo C.P."/>
            <person name="Goncalves S."/>
        </authorList>
    </citation>
    <scope>NUCLEOTIDE SEQUENCE [LARGE SCALE GENOMIC DNA]</scope>
    <source>
        <strain evidence="4">cv. HL8</strain>
    </source>
</reference>
<feature type="region of interest" description="Disordered" evidence="1">
    <location>
        <begin position="422"/>
        <end position="463"/>
    </location>
</feature>
<feature type="compositionally biased region" description="Low complexity" evidence="1">
    <location>
        <begin position="382"/>
        <end position="394"/>
    </location>
</feature>
<feature type="compositionally biased region" description="Basic residues" evidence="1">
    <location>
        <begin position="424"/>
        <end position="436"/>
    </location>
</feature>
<dbReference type="Proteomes" id="UP000237347">
    <property type="component" value="Unassembled WGS sequence"/>
</dbReference>
<name>A0AAW0L275_QUESU</name>
<comment type="caution">
    <text evidence="3">The sequence shown here is derived from an EMBL/GenBank/DDBJ whole genome shotgun (WGS) entry which is preliminary data.</text>
</comment>
<evidence type="ECO:0000259" key="2">
    <source>
        <dbReference type="PROSITE" id="PS50812"/>
    </source>
</evidence>
<feature type="compositionally biased region" description="Polar residues" evidence="1">
    <location>
        <begin position="262"/>
        <end position="271"/>
    </location>
</feature>
<sequence length="720" mass="78318">MGSTSGEAKSNAIDASVGGLVWVRRRNGSWWPGRIMGIDELSEGSLVSPRSGTPVKLLGREDASVDWYNLEKSKRVKAFRCGEYEECIEKAKASAANSNKKAVKYARREDAILHALEIESARLGKDRLDFFRRENSGGDHGSSAKESPNMSHSVEENGDVGDNRMRGLEDLGMGVVSKRKAGGVPDTVQQDNAPLCDSSIGNCISNGSPVNGSKGYSSSLKRKRSQVANVHEFLKKKNRRRPLTKVLESTAMVSVPVICDQLPSSSGSPRQGISDGRVSGLESNESKKSMIINNNSDSTVVSCENGAPLKASEQACDASHINYKIKENEISSINGLAENDSSDRLFDVPFVGVLEEEKHAAGFSPIPVSCSSGRSHVGALGRQSSQSSRAEAASLRNEGLNEPGSTSLANVDVTIEKDTSKWQLKGKRNSRHLSKNRKQDSRKYVDMDDGIEHSEGSDQKVDCNGIGGSPASYNCTLRAKCKPVAEGQVDGFRDWNKHISPRDSHMRGTVTEGKLSPDGSVTPQRSLPFRQSRFTVHSRYQIPDYPVRNICTDASLYDVKLEVKANSYRPQHVPLVSLMSKLNGKAIVGHPLTVEVLDDGHCVGLLSSMQCNLEVGEMRATVKPNLVTGRVHTKHVALQQRFSPTKSSKVKKSGLLSKKIRKLSSLTGHKQSEDERKPVVDKPKGTVVSCIPLKVVFSRINEAVNGLARPTHRVLTSSNP</sequence>
<feature type="region of interest" description="Disordered" evidence="1">
    <location>
        <begin position="495"/>
        <end position="525"/>
    </location>
</feature>
<dbReference type="Pfam" id="PF00855">
    <property type="entry name" value="PWWP"/>
    <property type="match status" value="1"/>
</dbReference>
<feature type="region of interest" description="Disordered" evidence="1">
    <location>
        <begin position="134"/>
        <end position="167"/>
    </location>
</feature>
<gene>
    <name evidence="3" type="ORF">CFP56_010262</name>
</gene>
<feature type="domain" description="PWWP" evidence="2">
    <location>
        <begin position="17"/>
        <end position="72"/>
    </location>
</feature>
<evidence type="ECO:0000313" key="3">
    <source>
        <dbReference type="EMBL" id="KAK7844891.1"/>
    </source>
</evidence>
<feature type="region of interest" description="Disordered" evidence="1">
    <location>
        <begin position="262"/>
        <end position="287"/>
    </location>
</feature>
<dbReference type="SUPFAM" id="SSF63748">
    <property type="entry name" value="Tudor/PWWP/MBT"/>
    <property type="match status" value="1"/>
</dbReference>
<organism evidence="3 4">
    <name type="scientific">Quercus suber</name>
    <name type="common">Cork oak</name>
    <dbReference type="NCBI Taxonomy" id="58331"/>
    <lineage>
        <taxon>Eukaryota</taxon>
        <taxon>Viridiplantae</taxon>
        <taxon>Streptophyta</taxon>
        <taxon>Embryophyta</taxon>
        <taxon>Tracheophyta</taxon>
        <taxon>Spermatophyta</taxon>
        <taxon>Magnoliopsida</taxon>
        <taxon>eudicotyledons</taxon>
        <taxon>Gunneridae</taxon>
        <taxon>Pentapetalae</taxon>
        <taxon>rosids</taxon>
        <taxon>fabids</taxon>
        <taxon>Fagales</taxon>
        <taxon>Fagaceae</taxon>
        <taxon>Quercus</taxon>
    </lineage>
</organism>
<keyword evidence="4" id="KW-1185">Reference proteome</keyword>
<protein>
    <recommendedName>
        <fullName evidence="2">PWWP domain-containing protein</fullName>
    </recommendedName>
</protein>
<evidence type="ECO:0000313" key="4">
    <source>
        <dbReference type="Proteomes" id="UP000237347"/>
    </source>
</evidence>
<dbReference type="InterPro" id="IPR044679">
    <property type="entry name" value="PWWP2-like"/>
</dbReference>
<feature type="compositionally biased region" description="Basic and acidic residues" evidence="1">
    <location>
        <begin position="495"/>
        <end position="506"/>
    </location>
</feature>
<feature type="region of interest" description="Disordered" evidence="1">
    <location>
        <begin position="374"/>
        <end position="409"/>
    </location>
</feature>
<dbReference type="InterPro" id="IPR000313">
    <property type="entry name" value="PWWP_dom"/>
</dbReference>
<feature type="compositionally biased region" description="Basic and acidic residues" evidence="1">
    <location>
        <begin position="437"/>
        <end position="461"/>
    </location>
</feature>
<dbReference type="PANTHER" id="PTHR33697:SF1">
    <property type="entry name" value="TUDOR_PWWP_MBT SUPERFAMILY PROTEIN"/>
    <property type="match status" value="1"/>
</dbReference>
<dbReference type="AlphaFoldDB" id="A0AAW0L275"/>
<dbReference type="Gene3D" id="2.30.30.140">
    <property type="match status" value="1"/>
</dbReference>
<evidence type="ECO:0000256" key="1">
    <source>
        <dbReference type="SAM" id="MobiDB-lite"/>
    </source>
</evidence>
<accession>A0AAW0L275</accession>